<proteinExistence type="predicted"/>
<evidence type="ECO:0000313" key="2">
    <source>
        <dbReference type="Proteomes" id="UP000594638"/>
    </source>
</evidence>
<keyword evidence="2" id="KW-1185">Reference proteome</keyword>
<evidence type="ECO:0000313" key="1">
    <source>
        <dbReference type="EMBL" id="CAA2970661.1"/>
    </source>
</evidence>
<dbReference type="Proteomes" id="UP000594638">
    <property type="component" value="Unassembled WGS sequence"/>
</dbReference>
<dbReference type="AlphaFoldDB" id="A0A8S0QN82"/>
<dbReference type="Gramene" id="OE9A043077T1">
    <property type="protein sequence ID" value="OE9A043077C1"/>
    <property type="gene ID" value="OE9A043077"/>
</dbReference>
<organism evidence="1 2">
    <name type="scientific">Olea europaea subsp. europaea</name>
    <dbReference type="NCBI Taxonomy" id="158383"/>
    <lineage>
        <taxon>Eukaryota</taxon>
        <taxon>Viridiplantae</taxon>
        <taxon>Streptophyta</taxon>
        <taxon>Embryophyta</taxon>
        <taxon>Tracheophyta</taxon>
        <taxon>Spermatophyta</taxon>
        <taxon>Magnoliopsida</taxon>
        <taxon>eudicotyledons</taxon>
        <taxon>Gunneridae</taxon>
        <taxon>Pentapetalae</taxon>
        <taxon>asterids</taxon>
        <taxon>lamiids</taxon>
        <taxon>Lamiales</taxon>
        <taxon>Oleaceae</taxon>
        <taxon>Oleeae</taxon>
        <taxon>Olea</taxon>
    </lineage>
</organism>
<sequence>METLLSGFQSPEAVALGRAAEAVADARSSGGGLEEWKLSRRLRVGVVTANCRLARSGDGGQRVDRLRAERRDVIQDFKFGRVWKLEI</sequence>
<protein>
    <submittedName>
        <fullName evidence="1">Uncharacterized protein</fullName>
    </submittedName>
</protein>
<dbReference type="EMBL" id="CACTIH010001981">
    <property type="protein sequence ID" value="CAA2970661.1"/>
    <property type="molecule type" value="Genomic_DNA"/>
</dbReference>
<accession>A0A8S0QN82</accession>
<comment type="caution">
    <text evidence="1">The sequence shown here is derived from an EMBL/GenBank/DDBJ whole genome shotgun (WGS) entry which is preliminary data.</text>
</comment>
<gene>
    <name evidence="1" type="ORF">OLEA9_A043077</name>
</gene>
<reference evidence="1 2" key="1">
    <citation type="submission" date="2019-12" db="EMBL/GenBank/DDBJ databases">
        <authorList>
            <person name="Alioto T."/>
            <person name="Alioto T."/>
            <person name="Gomez Garrido J."/>
        </authorList>
    </citation>
    <scope>NUCLEOTIDE SEQUENCE [LARGE SCALE GENOMIC DNA]</scope>
</reference>
<name>A0A8S0QN82_OLEEU</name>